<feature type="compositionally biased region" description="Basic residues" evidence="7">
    <location>
        <begin position="538"/>
        <end position="549"/>
    </location>
</feature>
<comment type="subcellular location">
    <subcellularLocation>
        <location evidence="1">Nucleus</location>
    </subcellularLocation>
</comment>
<dbReference type="Proteomes" id="UP001279734">
    <property type="component" value="Unassembled WGS sequence"/>
</dbReference>
<feature type="domain" description="Helicase C-terminal" evidence="9">
    <location>
        <begin position="1145"/>
        <end position="1309"/>
    </location>
</feature>
<dbReference type="Gene3D" id="3.40.50.300">
    <property type="entry name" value="P-loop containing nucleotide triphosphate hydrolases"/>
    <property type="match status" value="1"/>
</dbReference>
<dbReference type="InterPro" id="IPR001650">
    <property type="entry name" value="Helicase_C-like"/>
</dbReference>
<proteinExistence type="predicted"/>
<dbReference type="InterPro" id="IPR014001">
    <property type="entry name" value="Helicase_ATP-bd"/>
</dbReference>
<dbReference type="SUPFAM" id="SSF52540">
    <property type="entry name" value="P-loop containing nucleoside triphosphate hydrolases"/>
    <property type="match status" value="2"/>
</dbReference>
<dbReference type="PROSITE" id="PS51192">
    <property type="entry name" value="HELICASE_ATP_BIND_1"/>
    <property type="match status" value="1"/>
</dbReference>
<name>A0AAD3TJD6_NEPGR</name>
<evidence type="ECO:0000259" key="8">
    <source>
        <dbReference type="PROSITE" id="PS51192"/>
    </source>
</evidence>
<dbReference type="GO" id="GO:0005634">
    <property type="term" value="C:nucleus"/>
    <property type="evidence" value="ECO:0007669"/>
    <property type="project" value="UniProtKB-SubCell"/>
</dbReference>
<dbReference type="InterPro" id="IPR044567">
    <property type="entry name" value="CLSY/DRD1"/>
</dbReference>
<dbReference type="EMBL" id="BSYO01000038">
    <property type="protein sequence ID" value="GMH30547.1"/>
    <property type="molecule type" value="Genomic_DNA"/>
</dbReference>
<dbReference type="GO" id="GO:0004386">
    <property type="term" value="F:helicase activity"/>
    <property type="evidence" value="ECO:0007669"/>
    <property type="project" value="UniProtKB-KW"/>
</dbReference>
<evidence type="ECO:0000256" key="4">
    <source>
        <dbReference type="ARBA" id="ARBA00022806"/>
    </source>
</evidence>
<dbReference type="GO" id="GO:0080188">
    <property type="term" value="P:gene silencing by siRNA-directed DNA methylation"/>
    <property type="evidence" value="ECO:0007669"/>
    <property type="project" value="InterPro"/>
</dbReference>
<evidence type="ECO:0000259" key="9">
    <source>
        <dbReference type="PROSITE" id="PS51194"/>
    </source>
</evidence>
<dbReference type="Pfam" id="PF00271">
    <property type="entry name" value="Helicase_C"/>
    <property type="match status" value="1"/>
</dbReference>
<evidence type="ECO:0000313" key="10">
    <source>
        <dbReference type="EMBL" id="GMH30547.1"/>
    </source>
</evidence>
<evidence type="ECO:0000313" key="11">
    <source>
        <dbReference type="Proteomes" id="UP001279734"/>
    </source>
</evidence>
<dbReference type="Gene3D" id="3.40.50.10810">
    <property type="entry name" value="Tandem AAA-ATPase domain"/>
    <property type="match status" value="1"/>
</dbReference>
<evidence type="ECO:0000256" key="3">
    <source>
        <dbReference type="ARBA" id="ARBA00022801"/>
    </source>
</evidence>
<dbReference type="SMART" id="SM00490">
    <property type="entry name" value="HELICc"/>
    <property type="match status" value="1"/>
</dbReference>
<dbReference type="SMART" id="SM00487">
    <property type="entry name" value="DEXDc"/>
    <property type="match status" value="1"/>
</dbReference>
<reference evidence="10" key="1">
    <citation type="submission" date="2023-05" db="EMBL/GenBank/DDBJ databases">
        <title>Nepenthes gracilis genome sequencing.</title>
        <authorList>
            <person name="Fukushima K."/>
        </authorList>
    </citation>
    <scope>NUCLEOTIDE SEQUENCE</scope>
    <source>
        <strain evidence="10">SING2019-196</strain>
    </source>
</reference>
<dbReference type="GO" id="GO:0016787">
    <property type="term" value="F:hydrolase activity"/>
    <property type="evidence" value="ECO:0007669"/>
    <property type="project" value="UniProtKB-KW"/>
</dbReference>
<gene>
    <name evidence="10" type="ORF">Nepgr_032390</name>
</gene>
<organism evidence="10 11">
    <name type="scientific">Nepenthes gracilis</name>
    <name type="common">Slender pitcher plant</name>
    <dbReference type="NCBI Taxonomy" id="150966"/>
    <lineage>
        <taxon>Eukaryota</taxon>
        <taxon>Viridiplantae</taxon>
        <taxon>Streptophyta</taxon>
        <taxon>Embryophyta</taxon>
        <taxon>Tracheophyta</taxon>
        <taxon>Spermatophyta</taxon>
        <taxon>Magnoliopsida</taxon>
        <taxon>eudicotyledons</taxon>
        <taxon>Gunneridae</taxon>
        <taxon>Pentapetalae</taxon>
        <taxon>Caryophyllales</taxon>
        <taxon>Nepenthaceae</taxon>
        <taxon>Nepenthes</taxon>
    </lineage>
</organism>
<protein>
    <submittedName>
        <fullName evidence="10">Uncharacterized protein</fullName>
    </submittedName>
</protein>
<keyword evidence="2" id="KW-0547">Nucleotide-binding</keyword>
<feature type="region of interest" description="Disordered" evidence="7">
    <location>
        <begin position="535"/>
        <end position="569"/>
    </location>
</feature>
<evidence type="ECO:0000256" key="6">
    <source>
        <dbReference type="ARBA" id="ARBA00023242"/>
    </source>
</evidence>
<feature type="region of interest" description="Disordered" evidence="7">
    <location>
        <begin position="611"/>
        <end position="630"/>
    </location>
</feature>
<keyword evidence="4" id="KW-0347">Helicase</keyword>
<dbReference type="PANTHER" id="PTHR45821:SF2">
    <property type="entry name" value="SNF2 DOMAIN-CONTAINING PROTEIN CLASSY 2"/>
    <property type="match status" value="1"/>
</dbReference>
<feature type="compositionally biased region" description="Basic and acidic residues" evidence="7">
    <location>
        <begin position="555"/>
        <end position="569"/>
    </location>
</feature>
<dbReference type="CDD" id="cd18793">
    <property type="entry name" value="SF2_C_SNF"/>
    <property type="match status" value="1"/>
</dbReference>
<accession>A0AAD3TJD6</accession>
<feature type="compositionally biased region" description="Basic and acidic residues" evidence="7">
    <location>
        <begin position="611"/>
        <end position="623"/>
    </location>
</feature>
<keyword evidence="11" id="KW-1185">Reference proteome</keyword>
<evidence type="ECO:0000256" key="7">
    <source>
        <dbReference type="SAM" id="MobiDB-lite"/>
    </source>
</evidence>
<evidence type="ECO:0000256" key="5">
    <source>
        <dbReference type="ARBA" id="ARBA00022840"/>
    </source>
</evidence>
<evidence type="ECO:0000256" key="1">
    <source>
        <dbReference type="ARBA" id="ARBA00004123"/>
    </source>
</evidence>
<evidence type="ECO:0000256" key="2">
    <source>
        <dbReference type="ARBA" id="ARBA00022741"/>
    </source>
</evidence>
<feature type="domain" description="Helicase ATP-binding" evidence="8">
    <location>
        <begin position="780"/>
        <end position="981"/>
    </location>
</feature>
<dbReference type="PANTHER" id="PTHR45821">
    <property type="entry name" value="SNF2 DOMAIN-CONTAINING PROTEIN CLASSY 2-RELATED"/>
    <property type="match status" value="1"/>
</dbReference>
<dbReference type="InterPro" id="IPR027417">
    <property type="entry name" value="P-loop_NTPase"/>
</dbReference>
<dbReference type="InterPro" id="IPR038718">
    <property type="entry name" value="SNF2-like_sf"/>
</dbReference>
<dbReference type="GO" id="GO:0005524">
    <property type="term" value="F:ATP binding"/>
    <property type="evidence" value="ECO:0007669"/>
    <property type="project" value="UniProtKB-KW"/>
</dbReference>
<keyword evidence="3" id="KW-0378">Hydrolase</keyword>
<dbReference type="PROSITE" id="PS51194">
    <property type="entry name" value="HELICASE_CTER"/>
    <property type="match status" value="1"/>
</dbReference>
<dbReference type="InterPro" id="IPR049730">
    <property type="entry name" value="SNF2/RAD54-like_C"/>
</dbReference>
<dbReference type="InterPro" id="IPR000330">
    <property type="entry name" value="SNF2_N"/>
</dbReference>
<comment type="caution">
    <text evidence="10">The sequence shown here is derived from an EMBL/GenBank/DDBJ whole genome shotgun (WGS) entry which is preliminary data.</text>
</comment>
<keyword evidence="6" id="KW-0539">Nucleus</keyword>
<sequence>MMKRERVSNFQHPFDEYPFEVFYRNSWQMVERLRVSNGAIALSLAGIGFVFEERGLLSTLRPRPRKANSSDCTFFLRPRVDVRVLSTCWQSENSCEEPVSLWLDAKISSIKRKPHESGCMCEFYVQKYNIKDSPKTDKGLPSKEVKLVGIDQILIFQKLQQKPCEDTHFRWSFAEDCISAHKTKMFLGKFLSDISWLVIASVQKQFSFDVRSMGNKIVYQILDCSFDNCSSDEHISGLNFKMDGELCVPIIIPFVPVDTLEAMAVEDVDEIKPLSNHPPVSLRRSRRRNVQPDRYLGEIGLEAVDITALRIGYKYKEEMSLVLYNDGGIQGDLLEDSEQSFEAYESFLVSKVGVESLEEKSGTDDQRANQDHLAIIPLPSESNQISHREENHLLAEICETELGDDVPLKYYRKRKREKKAHSKSLSGLDCVNDKSRLEGTLSKGRTNLEVNISDKKSRGKNSDPITDGKYWNYMQDGSRWVGTITKDESRWVEIISDKKPRRRRGRPIASRRDWDYVQDESIWGGMFAMDESQWGRKVPNKKPHGRRYRPFTSTIRRDRDEDVGSSKKKTLDAGEYKDLITAYMKKIQATIENKQPDPGDPWKQILEEKSMNEREAAEEAATKEEEDENSEIEMLWREMEFCLASMYLENNQNPKAEALGGGRFCQHEFKLDEEVGLLCPLCGYVLTEIRDVSPPFLQAMGWTLKHERTEKDDLEHKLIDEVGMDFVSCRACSDTLLSESNDNVWALIPDIRKKLHIHQKKAFEFLWRNIAGSLVPADMETSSKKIGGCVISHSPGAGKTFLIIAFLLSYLKIFPGKRPLVLAPKTTLYTWYKEIIKWEFPVPVYQIHGRRTYRDRIYMRKLEGSSSNLVPSGDVMHILDCLEKLQKWHAHPSVLLMGYTSFMTLMREDSKYAYRRYMGKLLRESPGVLILDEGHNPRSTKSRLRKALMRIETDIRILLSGTLFQNNFGEFFNTLCLARPKFVNEVLRKLDPKYKRKKNGVKKTRTSIENRARKVFVDIIGRKINSNISDERMEGLNMLKNMTNGFIDVYEGGSSENLPGLQSYTLMMKPTPMQHEILVKLHKFMSLCRGFPLELELMITLGSIHPWLIKTAVCAHKFLSLDELRSLEEHKLDPSKGSKVKFVLGLVHRCIIKREKVLIFCHNIAPINLFLELFERIYGWRKGEEVLVLQGDLELFERGRVMDKFEERGGPSKVMLASINACAEGISLTAASRVILLDSEWNPSKQKQAIARAFRPGQEKVVYVYQLLASGTLEEDKYKRTTWKEWVSCMIFSEEMVDDPSQWQAEKIEDAMLREIVEEDHAKLFHMIMKNEKASYENPLARVNE</sequence>
<keyword evidence="5" id="KW-0067">ATP-binding</keyword>
<dbReference type="Pfam" id="PF00176">
    <property type="entry name" value="SNF2-rel_dom"/>
    <property type="match status" value="1"/>
</dbReference>